<gene>
    <name evidence="11" type="ORF">HW566_09610</name>
</gene>
<keyword evidence="8" id="KW-0764">Sulfate transport</keyword>
<evidence type="ECO:0000256" key="5">
    <source>
        <dbReference type="ARBA" id="ARBA00022605"/>
    </source>
</evidence>
<dbReference type="GO" id="GO:0000103">
    <property type="term" value="P:sulfate assimilation"/>
    <property type="evidence" value="ECO:0007669"/>
    <property type="project" value="TreeGrafter"/>
</dbReference>
<evidence type="ECO:0000256" key="3">
    <source>
        <dbReference type="ARBA" id="ARBA00022475"/>
    </source>
</evidence>
<proteinExistence type="predicted"/>
<dbReference type="GO" id="GO:0019344">
    <property type="term" value="P:cysteine biosynthetic process"/>
    <property type="evidence" value="ECO:0007669"/>
    <property type="project" value="TreeGrafter"/>
</dbReference>
<keyword evidence="9 10" id="KW-0472">Membrane</keyword>
<keyword evidence="2" id="KW-0813">Transport</keyword>
<dbReference type="InterPro" id="IPR059112">
    <property type="entry name" value="CysZ/EI24"/>
</dbReference>
<dbReference type="Pfam" id="PF07264">
    <property type="entry name" value="EI24"/>
    <property type="match status" value="1"/>
</dbReference>
<keyword evidence="3" id="KW-1003">Cell membrane</keyword>
<dbReference type="RefSeq" id="WP_178012402.1">
    <property type="nucleotide sequence ID" value="NZ_CP058316.1"/>
</dbReference>
<feature type="transmembrane region" description="Helical" evidence="10">
    <location>
        <begin position="216"/>
        <end position="241"/>
    </location>
</feature>
<keyword evidence="6 10" id="KW-0812">Transmembrane</keyword>
<keyword evidence="5" id="KW-0028">Amino-acid biosynthesis</keyword>
<dbReference type="AlphaFoldDB" id="A0A7D5ISZ2"/>
<evidence type="ECO:0000256" key="8">
    <source>
        <dbReference type="ARBA" id="ARBA00023032"/>
    </source>
</evidence>
<evidence type="ECO:0000313" key="12">
    <source>
        <dbReference type="Proteomes" id="UP000509638"/>
    </source>
</evidence>
<feature type="transmembrane region" description="Helical" evidence="10">
    <location>
        <begin position="87"/>
        <end position="112"/>
    </location>
</feature>
<accession>A0A7D5ISZ2</accession>
<dbReference type="Proteomes" id="UP000509638">
    <property type="component" value="Chromosome"/>
</dbReference>
<organism evidence="11 12">
    <name type="scientific">Microbacterium oleivorans</name>
    <dbReference type="NCBI Taxonomy" id="273677"/>
    <lineage>
        <taxon>Bacteria</taxon>
        <taxon>Bacillati</taxon>
        <taxon>Actinomycetota</taxon>
        <taxon>Actinomycetes</taxon>
        <taxon>Micrococcales</taxon>
        <taxon>Microbacteriaceae</taxon>
        <taxon>Microbacterium</taxon>
    </lineage>
</organism>
<dbReference type="GO" id="GO:0005886">
    <property type="term" value="C:plasma membrane"/>
    <property type="evidence" value="ECO:0007669"/>
    <property type="project" value="TreeGrafter"/>
</dbReference>
<dbReference type="InterPro" id="IPR050480">
    <property type="entry name" value="CysZ-like"/>
</dbReference>
<keyword evidence="7 10" id="KW-1133">Transmembrane helix</keyword>
<name>A0A7D5ISZ2_9MICO</name>
<evidence type="ECO:0000256" key="10">
    <source>
        <dbReference type="SAM" id="Phobius"/>
    </source>
</evidence>
<sequence length="257" mass="25938">MPDAAAPRTPSSAPRSFLIGARDLAHGFAFWSRRPGVMASGLIPAAIVATVLLAGLIALGAALPGIVDAITPFADGWPGLWAGIVRVAAGTALLGAAIVVVAVSFTALTLMVGEPFYDRIWRAVEADAGGAVPEGGGGFWRSVLDAAGLIARGLLAALAAALLGLVPVVGGVLGSVTAVALTGWLLADELTSRALVARGVGPGDRRRLRRAHRARFLGFGVATQLCFLVPLGAVATMPAAVAGSTRLVRSLVEDVAA</sequence>
<evidence type="ECO:0000313" key="11">
    <source>
        <dbReference type="EMBL" id="QLD11997.1"/>
    </source>
</evidence>
<dbReference type="EMBL" id="CP058316">
    <property type="protein sequence ID" value="QLD11997.1"/>
    <property type="molecule type" value="Genomic_DNA"/>
</dbReference>
<evidence type="ECO:0000256" key="1">
    <source>
        <dbReference type="ARBA" id="ARBA00004141"/>
    </source>
</evidence>
<protein>
    <submittedName>
        <fullName evidence="11">EI24 domain-containing protein</fullName>
    </submittedName>
</protein>
<keyword evidence="4" id="KW-0997">Cell inner membrane</keyword>
<feature type="transmembrane region" description="Helical" evidence="10">
    <location>
        <begin position="42"/>
        <end position="67"/>
    </location>
</feature>
<dbReference type="PANTHER" id="PTHR37468">
    <property type="entry name" value="SULFATE TRANSPORTER CYSZ"/>
    <property type="match status" value="1"/>
</dbReference>
<evidence type="ECO:0000256" key="9">
    <source>
        <dbReference type="ARBA" id="ARBA00023136"/>
    </source>
</evidence>
<feature type="transmembrane region" description="Helical" evidence="10">
    <location>
        <begin position="149"/>
        <end position="170"/>
    </location>
</feature>
<evidence type="ECO:0000256" key="7">
    <source>
        <dbReference type="ARBA" id="ARBA00022989"/>
    </source>
</evidence>
<comment type="subcellular location">
    <subcellularLocation>
        <location evidence="1">Membrane</location>
        <topology evidence="1">Multi-pass membrane protein</topology>
    </subcellularLocation>
</comment>
<reference evidence="11 12" key="1">
    <citation type="submission" date="2020-06" db="EMBL/GenBank/DDBJ databases">
        <authorList>
            <person name="Jo H."/>
        </authorList>
    </citation>
    <scope>NUCLEOTIDE SEQUENCE [LARGE SCALE GENOMIC DNA]</scope>
    <source>
        <strain evidence="11 12">I46</strain>
    </source>
</reference>
<dbReference type="PANTHER" id="PTHR37468:SF1">
    <property type="entry name" value="SULFATE TRANSPORTER CYSZ"/>
    <property type="match status" value="1"/>
</dbReference>
<evidence type="ECO:0000256" key="2">
    <source>
        <dbReference type="ARBA" id="ARBA00022448"/>
    </source>
</evidence>
<evidence type="ECO:0000256" key="4">
    <source>
        <dbReference type="ARBA" id="ARBA00022519"/>
    </source>
</evidence>
<dbReference type="GO" id="GO:0009675">
    <property type="term" value="F:high-affinity sulfate:proton symporter activity"/>
    <property type="evidence" value="ECO:0007669"/>
    <property type="project" value="TreeGrafter"/>
</dbReference>
<evidence type="ECO:0000256" key="6">
    <source>
        <dbReference type="ARBA" id="ARBA00022692"/>
    </source>
</evidence>